<sequence>MRHRCRTGVTGLASFLVLVWIGSGTDHAWWSPPSASTAPSLGEGVVSGVFVAAAGCTALVMWRKHAGAVAGWIVATGALVAAQALGVTLIALHSAPPRGTLVQLLLLAVGLVGMIGVVVPLLAPERVRRVVDETFVIGLGLGLVAAGHLLLQFPRVQPPSSMMQLLIGVLLATHLLSAVLVLQQRAASRPVSALLLVTVGVVVLGQLVPPTGLAGGSIDAALWLARTAVGAAWLGIAWATLRRALEDEQRRIDSFEHVLVDATREQRERMHELRSTIAGLVTGSAMLDREDLPSETRERLWTSLRRELDRMERMLAGTGPQATDLRLDDALTKILDLQRLKGRHVELHSTGDVVRAPYDALSEVLNILVDNAAKHGGTDESVVEVMRRDEETVDITVTDFGRGIPHEQRPQIFEWGKRGTGSRGEGIGLNVAQRLVTEAGGSLRLADRDGAGSSFVISLPAVRRSPENDLQPTRLVPSAPAMPDLTMEDGRAWRFSG</sequence>
<dbReference type="CDD" id="cd00082">
    <property type="entry name" value="HisKA"/>
    <property type="match status" value="1"/>
</dbReference>
<evidence type="ECO:0000256" key="3">
    <source>
        <dbReference type="ARBA" id="ARBA00022553"/>
    </source>
</evidence>
<dbReference type="RefSeq" id="WP_254182205.1">
    <property type="nucleotide sequence ID" value="NZ_JANARS010000006.1"/>
</dbReference>
<feature type="transmembrane region" description="Helical" evidence="8">
    <location>
        <begin position="104"/>
        <end position="123"/>
    </location>
</feature>
<dbReference type="InterPro" id="IPR004358">
    <property type="entry name" value="Sig_transdc_His_kin-like_C"/>
</dbReference>
<dbReference type="EMBL" id="JANARS010000006">
    <property type="protein sequence ID" value="MCP3423007.1"/>
    <property type="molecule type" value="Genomic_DNA"/>
</dbReference>
<dbReference type="SUPFAM" id="SSF55874">
    <property type="entry name" value="ATPase domain of HSP90 chaperone/DNA topoisomerase II/histidine kinase"/>
    <property type="match status" value="1"/>
</dbReference>
<feature type="transmembrane region" description="Helical" evidence="8">
    <location>
        <begin position="191"/>
        <end position="208"/>
    </location>
</feature>
<feature type="transmembrane region" description="Helical" evidence="8">
    <location>
        <begin position="135"/>
        <end position="153"/>
    </location>
</feature>
<evidence type="ECO:0000256" key="6">
    <source>
        <dbReference type="ARBA" id="ARBA00023012"/>
    </source>
</evidence>
<evidence type="ECO:0000313" key="11">
    <source>
        <dbReference type="Proteomes" id="UP001204524"/>
    </source>
</evidence>
<dbReference type="EC" id="2.7.13.3" evidence="2"/>
<keyword evidence="11" id="KW-1185">Reference proteome</keyword>
<dbReference type="InterPro" id="IPR050980">
    <property type="entry name" value="2C_sensor_his_kinase"/>
</dbReference>
<evidence type="ECO:0000256" key="4">
    <source>
        <dbReference type="ARBA" id="ARBA00022679"/>
    </source>
</evidence>
<dbReference type="Pfam" id="PF02518">
    <property type="entry name" value="HATPase_c"/>
    <property type="match status" value="1"/>
</dbReference>
<keyword evidence="8" id="KW-0812">Transmembrane</keyword>
<comment type="caution">
    <text evidence="10">The sequence shown here is derived from an EMBL/GenBank/DDBJ whole genome shotgun (WGS) entry which is preliminary data.</text>
</comment>
<proteinExistence type="predicted"/>
<keyword evidence="3" id="KW-0597">Phosphoprotein</keyword>
<dbReference type="Gene3D" id="3.30.565.10">
    <property type="entry name" value="Histidine kinase-like ATPase, C-terminal domain"/>
    <property type="match status" value="1"/>
</dbReference>
<dbReference type="PROSITE" id="PS50109">
    <property type="entry name" value="HIS_KIN"/>
    <property type="match status" value="1"/>
</dbReference>
<dbReference type="InterPro" id="IPR003594">
    <property type="entry name" value="HATPase_dom"/>
</dbReference>
<dbReference type="Proteomes" id="UP001204524">
    <property type="component" value="Unassembled WGS sequence"/>
</dbReference>
<feature type="transmembrane region" description="Helical" evidence="8">
    <location>
        <begin position="220"/>
        <end position="241"/>
    </location>
</feature>
<name>A0ABT1KZ27_9ACTN</name>
<keyword evidence="5 10" id="KW-0418">Kinase</keyword>
<keyword evidence="7" id="KW-0843">Virulence</keyword>
<dbReference type="PANTHER" id="PTHR44936">
    <property type="entry name" value="SENSOR PROTEIN CREC"/>
    <property type="match status" value="1"/>
</dbReference>
<evidence type="ECO:0000256" key="1">
    <source>
        <dbReference type="ARBA" id="ARBA00000085"/>
    </source>
</evidence>
<dbReference type="CDD" id="cd00075">
    <property type="entry name" value="HATPase"/>
    <property type="match status" value="1"/>
</dbReference>
<evidence type="ECO:0000256" key="7">
    <source>
        <dbReference type="ARBA" id="ARBA00023026"/>
    </source>
</evidence>
<evidence type="ECO:0000256" key="5">
    <source>
        <dbReference type="ARBA" id="ARBA00022777"/>
    </source>
</evidence>
<comment type="catalytic activity">
    <reaction evidence="1">
        <text>ATP + protein L-histidine = ADP + protein N-phospho-L-histidine.</text>
        <dbReference type="EC" id="2.7.13.3"/>
    </reaction>
</comment>
<evidence type="ECO:0000259" key="9">
    <source>
        <dbReference type="PROSITE" id="PS50109"/>
    </source>
</evidence>
<dbReference type="SMART" id="SM00387">
    <property type="entry name" value="HATPase_c"/>
    <property type="match status" value="1"/>
</dbReference>
<dbReference type="InterPro" id="IPR003661">
    <property type="entry name" value="HisK_dim/P_dom"/>
</dbReference>
<dbReference type="InterPro" id="IPR036890">
    <property type="entry name" value="HATPase_C_sf"/>
</dbReference>
<evidence type="ECO:0000313" key="10">
    <source>
        <dbReference type="EMBL" id="MCP3423007.1"/>
    </source>
</evidence>
<feature type="transmembrane region" description="Helical" evidence="8">
    <location>
        <begin position="165"/>
        <end position="182"/>
    </location>
</feature>
<accession>A0ABT1KZ27</accession>
<dbReference type="PRINTS" id="PR00344">
    <property type="entry name" value="BCTRLSENSOR"/>
</dbReference>
<feature type="domain" description="Histidine kinase" evidence="9">
    <location>
        <begin position="268"/>
        <end position="463"/>
    </location>
</feature>
<reference evidence="10 11" key="1">
    <citation type="submission" date="2022-06" db="EMBL/GenBank/DDBJ databases">
        <authorList>
            <person name="So Y."/>
        </authorList>
    </citation>
    <scope>NUCLEOTIDE SEQUENCE [LARGE SCALE GENOMIC DNA]</scope>
    <source>
        <strain evidence="10 11">STR3</strain>
    </source>
</reference>
<dbReference type="PANTHER" id="PTHR44936:SF9">
    <property type="entry name" value="SENSOR PROTEIN CREC"/>
    <property type="match status" value="1"/>
</dbReference>
<evidence type="ECO:0000256" key="8">
    <source>
        <dbReference type="SAM" id="Phobius"/>
    </source>
</evidence>
<organism evidence="10 11">
    <name type="scientific">Nocardioides pinisoli</name>
    <dbReference type="NCBI Taxonomy" id="2950279"/>
    <lineage>
        <taxon>Bacteria</taxon>
        <taxon>Bacillati</taxon>
        <taxon>Actinomycetota</taxon>
        <taxon>Actinomycetes</taxon>
        <taxon>Propionibacteriales</taxon>
        <taxon>Nocardioidaceae</taxon>
        <taxon>Nocardioides</taxon>
    </lineage>
</organism>
<evidence type="ECO:0000256" key="2">
    <source>
        <dbReference type="ARBA" id="ARBA00012438"/>
    </source>
</evidence>
<keyword evidence="8" id="KW-0472">Membrane</keyword>
<keyword evidence="4" id="KW-0808">Transferase</keyword>
<protein>
    <recommendedName>
        <fullName evidence="2">histidine kinase</fullName>
        <ecNumber evidence="2">2.7.13.3</ecNumber>
    </recommendedName>
</protein>
<keyword evidence="6" id="KW-0902">Two-component regulatory system</keyword>
<gene>
    <name evidence="10" type="ORF">NCI01_14480</name>
</gene>
<feature type="transmembrane region" description="Helical" evidence="8">
    <location>
        <begin position="69"/>
        <end position="92"/>
    </location>
</feature>
<keyword evidence="8" id="KW-1133">Transmembrane helix</keyword>
<dbReference type="GO" id="GO:0016301">
    <property type="term" value="F:kinase activity"/>
    <property type="evidence" value="ECO:0007669"/>
    <property type="project" value="UniProtKB-KW"/>
</dbReference>
<dbReference type="InterPro" id="IPR005467">
    <property type="entry name" value="His_kinase_dom"/>
</dbReference>
<feature type="transmembrane region" description="Helical" evidence="8">
    <location>
        <begin position="44"/>
        <end position="62"/>
    </location>
</feature>